<dbReference type="InterPro" id="IPR042099">
    <property type="entry name" value="ANL_N_sf"/>
</dbReference>
<evidence type="ECO:0000313" key="4">
    <source>
        <dbReference type="EMBL" id="QRW16030.1"/>
    </source>
</evidence>
<feature type="transmembrane region" description="Helical" evidence="2">
    <location>
        <begin position="737"/>
        <end position="757"/>
    </location>
</feature>
<dbReference type="InterPro" id="IPR000873">
    <property type="entry name" value="AMP-dep_synth/lig_dom"/>
</dbReference>
<keyword evidence="2" id="KW-0812">Transmembrane</keyword>
<dbReference type="InterPro" id="IPR020845">
    <property type="entry name" value="AMP-binding_CS"/>
</dbReference>
<dbReference type="PANTHER" id="PTHR42921:SF1">
    <property type="entry name" value="ACETOACETYL-COA SYNTHETASE"/>
    <property type="match status" value="1"/>
</dbReference>
<reference evidence="4" key="1">
    <citation type="submission" date="2020-05" db="EMBL/GenBank/DDBJ databases">
        <title>Evolutionary and genomic comparisons of hybrid uninucleate and nonhybrid Rhizoctonia fungi.</title>
        <authorList>
            <person name="Li C."/>
            <person name="Chen X."/>
        </authorList>
    </citation>
    <scope>NUCLEOTIDE SEQUENCE</scope>
    <source>
        <strain evidence="4">AG-1 IA</strain>
    </source>
</reference>
<evidence type="ECO:0000256" key="1">
    <source>
        <dbReference type="SAM" id="MobiDB-lite"/>
    </source>
</evidence>
<feature type="transmembrane region" description="Helical" evidence="2">
    <location>
        <begin position="679"/>
        <end position="699"/>
    </location>
</feature>
<feature type="transmembrane region" description="Helical" evidence="2">
    <location>
        <begin position="1197"/>
        <end position="1219"/>
    </location>
</feature>
<feature type="compositionally biased region" description="Low complexity" evidence="1">
    <location>
        <begin position="798"/>
        <end position="808"/>
    </location>
</feature>
<feature type="region of interest" description="Disordered" evidence="1">
    <location>
        <begin position="789"/>
        <end position="826"/>
    </location>
</feature>
<sequence length="1436" mass="158110">MADLDSAKLLWTPEGTHETRTAQFMRKVNAKYGLSLSSYDQLWSWSTENIAEFWDLVWEDTNIIGDRGPYVIDRSALPADNPEWFIGSQVNWAENALWCRSPDKIAIIEAVEPTPDLASSPLREITYAELYTKVADIVSALIEHGVNKGDRVASYSSNCIETAVVCLATAAIGALWVSAAADFGPDGVLERFEQVKPKIIFAVNSVSYNGKRHPHVPKLKSLLAGLQERKSESPKVVIIDTTRGTSSNSDLDQSWENWESFAARGASSKAGRNEKGEIIWTRVDFNHPLWIMFSSGTTGKPKPIVHRTGGMLIQSRKELSICADMKPSDVFFYYTTTGWMMYQFLMGGLGVGCTILLYDGSPLRDPSCLWRMADECKITIFGTSAKYLDQLAKGYKPREHHDLSSVRHIYSTGSPLAPQQFDYVYEHISKNVLLGSITGGTDICRSVLSPSLVNRLDFGHYLDMEQMKKWHMAHGDYVRITTNGGVVMLGRSDGVLNPGGIRFGSSEIYEVLDRSFSAGAQPLILDSLVIGQSIQGGADERVILFVKLPEGETLSDDLRKRIREEIRKKRSPRHCPEKILQVHGEIPHTLNGKRVEVPVKRIINGALKSTINPATLRNPECLDEFVKYGQELRAETLVIPSEYTSFIPFGIIVSIMTFIILTTLIFLARAQRNFMIAQVRSELLFVGLLGFMWFALGLYTSTGVLADIEVECTDGDEDGEWDPSEALLAQYRVVKGFAFFNAILLLAYVLFLLIMCIRHHNAGRKQVWTSRVPTFPWFFFGPVKPGQSQEKRTAATSALPAPVTAAPRRAAHHNSRPTHVSRPSEQPLLADLSHLQPGESRMVYIPPPQPGANRYGAATVGRSGSKQSTSSSTRPLMGGNLSRDPSKSTTTSSRTDPYTPAYAPRRAGSGATRASSSRPPRTTTGAEGGLSRAGTGGSSRPGVSRSGTTETRPGVSRSGTAETRRGTTDTIVFVGASIVLGICAYLTSRLFSTGIHDFLIFSLVVSAFTIVIFVLLALRSQPRIDAAVLFILVVLWLTMGAYSQDVIGHVFCYSLRGNTIPAKNDTTMSAEKYCRQMKTVLAFSWANFVFLTLWLVGLLTVIIKIYARGNRDIWGNSMSEVSILTERPINKTGDYPIAGDYPMGTSTNLPNAPGQTFVYYPSPPNISGPLQPQVIQQQPGHSVIIRNGQVTQVPGSVVFRVFAAVFVGSIVVLALSAYLASVLFSTDIHDFLIFSLVVSVASLVIILALSQRSQPRIEAWVLFIIAVLWLTMGAYSQDVIGYQRCYAMRGQTVPTSNNATMSAESYCRQMKVVYPCLLMGDFRAAYYLVDHIAVVVDKLYASGDHDIWTGPMSDVMMPGEDPIPKPEPEAYPPRGRGVSPRPPSAHRQPYQYPYYSNPPSTSGSIHRQQLVQQLPGHSVVVQNGRVHQVAGSVISA</sequence>
<feature type="compositionally biased region" description="Low complexity" evidence="1">
    <location>
        <begin position="903"/>
        <end position="925"/>
    </location>
</feature>
<dbReference type="GO" id="GO:0030729">
    <property type="term" value="F:acetoacetate-CoA ligase activity"/>
    <property type="evidence" value="ECO:0007669"/>
    <property type="project" value="TreeGrafter"/>
</dbReference>
<feature type="transmembrane region" description="Helical" evidence="2">
    <location>
        <begin position="1231"/>
        <end position="1250"/>
    </location>
</feature>
<evidence type="ECO:0000313" key="5">
    <source>
        <dbReference type="Proteomes" id="UP000650533"/>
    </source>
</evidence>
<feature type="transmembrane region" description="Helical" evidence="2">
    <location>
        <begin position="998"/>
        <end position="1017"/>
    </location>
</feature>
<dbReference type="KEGG" id="rsx:RhiXN_04031"/>
<name>A0A8H8NMK6_9AGAM</name>
<feature type="region of interest" description="Disordered" evidence="1">
    <location>
        <begin position="840"/>
        <end position="963"/>
    </location>
</feature>
<dbReference type="GeneID" id="67026311"/>
<feature type="compositionally biased region" description="Low complexity" evidence="1">
    <location>
        <begin position="861"/>
        <end position="874"/>
    </location>
</feature>
<feature type="transmembrane region" description="Helical" evidence="2">
    <location>
        <begin position="1257"/>
        <end position="1275"/>
    </location>
</feature>
<dbReference type="SUPFAM" id="SSF56801">
    <property type="entry name" value="Acetyl-CoA synthetase-like"/>
    <property type="match status" value="1"/>
</dbReference>
<dbReference type="Gene3D" id="3.30.300.30">
    <property type="match status" value="1"/>
</dbReference>
<keyword evidence="2" id="KW-0472">Membrane</keyword>
<feature type="transmembrane region" description="Helical" evidence="2">
    <location>
        <begin position="646"/>
        <end position="667"/>
    </location>
</feature>
<feature type="region of interest" description="Disordered" evidence="1">
    <location>
        <begin position="1360"/>
        <end position="1407"/>
    </location>
</feature>
<organism evidence="4 5">
    <name type="scientific">Rhizoctonia solani</name>
    <dbReference type="NCBI Taxonomy" id="456999"/>
    <lineage>
        <taxon>Eukaryota</taxon>
        <taxon>Fungi</taxon>
        <taxon>Dikarya</taxon>
        <taxon>Basidiomycota</taxon>
        <taxon>Agaricomycotina</taxon>
        <taxon>Agaricomycetes</taxon>
        <taxon>Cantharellales</taxon>
        <taxon>Ceratobasidiaceae</taxon>
        <taxon>Rhizoctonia</taxon>
    </lineage>
</organism>
<feature type="transmembrane region" description="Helical" evidence="2">
    <location>
        <begin position="1024"/>
        <end position="1042"/>
    </location>
</feature>
<feature type="compositionally biased region" description="Low complexity" evidence="1">
    <location>
        <begin position="940"/>
        <end position="949"/>
    </location>
</feature>
<dbReference type="RefSeq" id="XP_043176267.1">
    <property type="nucleotide sequence ID" value="XM_043323848.1"/>
</dbReference>
<feature type="domain" description="AMP-dependent synthetase/ligase" evidence="3">
    <location>
        <begin position="100"/>
        <end position="427"/>
    </location>
</feature>
<accession>A0A8H8NMK6</accession>
<dbReference type="PANTHER" id="PTHR42921">
    <property type="entry name" value="ACETOACETYL-COA SYNTHETASE"/>
    <property type="match status" value="1"/>
</dbReference>
<feature type="compositionally biased region" description="Low complexity" evidence="1">
    <location>
        <begin position="1389"/>
        <end position="1404"/>
    </location>
</feature>
<feature type="transmembrane region" description="Helical" evidence="2">
    <location>
        <begin position="971"/>
        <end position="992"/>
    </location>
</feature>
<dbReference type="PROSITE" id="PS00455">
    <property type="entry name" value="AMP_BINDING"/>
    <property type="match status" value="1"/>
</dbReference>
<protein>
    <submittedName>
        <fullName evidence="4">AMP binding enzyme</fullName>
    </submittedName>
</protein>
<feature type="transmembrane region" description="Helical" evidence="2">
    <location>
        <begin position="1085"/>
        <end position="1107"/>
    </location>
</feature>
<proteinExistence type="predicted"/>
<dbReference type="Gene3D" id="3.40.50.12780">
    <property type="entry name" value="N-terminal domain of ligase-like"/>
    <property type="match status" value="1"/>
</dbReference>
<evidence type="ECO:0000256" key="2">
    <source>
        <dbReference type="SAM" id="Phobius"/>
    </source>
</evidence>
<dbReference type="Pfam" id="PF00501">
    <property type="entry name" value="AMP-binding"/>
    <property type="match status" value="1"/>
</dbReference>
<feature type="compositionally biased region" description="Polar residues" evidence="1">
    <location>
        <begin position="887"/>
        <end position="896"/>
    </location>
</feature>
<evidence type="ECO:0000259" key="3">
    <source>
        <dbReference type="Pfam" id="PF00501"/>
    </source>
</evidence>
<gene>
    <name evidence="4" type="ORF">RhiXN_04031</name>
</gene>
<dbReference type="InterPro" id="IPR045851">
    <property type="entry name" value="AMP-bd_C_sf"/>
</dbReference>
<dbReference type="EMBL" id="CP059658">
    <property type="protein sequence ID" value="QRW16030.1"/>
    <property type="molecule type" value="Genomic_DNA"/>
</dbReference>
<dbReference type="Proteomes" id="UP000650533">
    <property type="component" value="Chromosome 1"/>
</dbReference>
<keyword evidence="2" id="KW-1133">Transmembrane helix</keyword>